<dbReference type="InterPro" id="IPR050465">
    <property type="entry name" value="UPF0194_transport"/>
</dbReference>
<dbReference type="NCBIfam" id="TIGR01730">
    <property type="entry name" value="RND_mfp"/>
    <property type="match status" value="1"/>
</dbReference>
<keyword evidence="4" id="KW-0732">Signal</keyword>
<dbReference type="AlphaFoldDB" id="A0A520MIK7"/>
<accession>A0A520MIK7</accession>
<dbReference type="Proteomes" id="UP000315889">
    <property type="component" value="Unassembled WGS sequence"/>
</dbReference>
<evidence type="ECO:0000256" key="2">
    <source>
        <dbReference type="ARBA" id="ARBA00009477"/>
    </source>
</evidence>
<name>A0A520MIK7_9GAMM</name>
<feature type="signal peptide" evidence="4">
    <location>
        <begin position="1"/>
        <end position="23"/>
    </location>
</feature>
<evidence type="ECO:0000259" key="5">
    <source>
        <dbReference type="Pfam" id="PF25917"/>
    </source>
</evidence>
<gene>
    <name evidence="8" type="ORF">EVB03_02125</name>
</gene>
<evidence type="ECO:0000256" key="3">
    <source>
        <dbReference type="ARBA" id="ARBA00023054"/>
    </source>
</evidence>
<dbReference type="PANTHER" id="PTHR32347">
    <property type="entry name" value="EFFLUX SYSTEM COMPONENT YKNX-RELATED"/>
    <property type="match status" value="1"/>
</dbReference>
<comment type="similarity">
    <text evidence="2">Belongs to the membrane fusion protein (MFP) (TC 8.A.1) family.</text>
</comment>
<evidence type="ECO:0000259" key="7">
    <source>
        <dbReference type="Pfam" id="PF25990"/>
    </source>
</evidence>
<feature type="chain" id="PRO_5022067849" evidence="4">
    <location>
        <begin position="24"/>
        <end position="410"/>
    </location>
</feature>
<organism evidence="8 9">
    <name type="scientific">SAR92 clade bacterium</name>
    <dbReference type="NCBI Taxonomy" id="2315479"/>
    <lineage>
        <taxon>Bacteria</taxon>
        <taxon>Pseudomonadati</taxon>
        <taxon>Pseudomonadota</taxon>
        <taxon>Gammaproteobacteria</taxon>
        <taxon>Cellvibrionales</taxon>
        <taxon>Porticoccaceae</taxon>
        <taxon>SAR92 clade</taxon>
    </lineage>
</organism>
<proteinExistence type="inferred from homology"/>
<feature type="domain" description="Multidrug resistance protein MdtA-like C-terminal permuted SH3" evidence="6">
    <location>
        <begin position="351"/>
        <end position="388"/>
    </location>
</feature>
<dbReference type="Gene3D" id="2.40.50.100">
    <property type="match status" value="1"/>
</dbReference>
<dbReference type="GO" id="GO:0022857">
    <property type="term" value="F:transmembrane transporter activity"/>
    <property type="evidence" value="ECO:0007669"/>
    <property type="project" value="InterPro"/>
</dbReference>
<dbReference type="SUPFAM" id="SSF111369">
    <property type="entry name" value="HlyD-like secretion proteins"/>
    <property type="match status" value="1"/>
</dbReference>
<evidence type="ECO:0000313" key="9">
    <source>
        <dbReference type="Proteomes" id="UP000315889"/>
    </source>
</evidence>
<comment type="subcellular location">
    <subcellularLocation>
        <location evidence="1">Cell envelope</location>
    </subcellularLocation>
</comment>
<reference evidence="8 9" key="1">
    <citation type="submission" date="2019-02" db="EMBL/GenBank/DDBJ databases">
        <title>Prokaryotic population dynamics and viral predation in marine succession experiment using metagenomics: the confinement effect.</title>
        <authorList>
            <person name="Haro-Moreno J.M."/>
            <person name="Rodriguez-Valera F."/>
            <person name="Lopez-Perez M."/>
        </authorList>
    </citation>
    <scope>NUCLEOTIDE SEQUENCE [LARGE SCALE GENOMIC DNA]</scope>
    <source>
        <strain evidence="8">MED-G170</strain>
    </source>
</reference>
<dbReference type="Gene3D" id="1.10.287.470">
    <property type="entry name" value="Helix hairpin bin"/>
    <property type="match status" value="1"/>
</dbReference>
<dbReference type="Pfam" id="PF25990">
    <property type="entry name" value="Beta-barrel_YknX"/>
    <property type="match status" value="1"/>
</dbReference>
<dbReference type="InterPro" id="IPR058636">
    <property type="entry name" value="Beta-barrel_YknX"/>
</dbReference>
<feature type="domain" description="Multidrug resistance protein MdtA-like barrel-sandwich hybrid" evidence="5">
    <location>
        <begin position="55"/>
        <end position="206"/>
    </location>
</feature>
<dbReference type="Pfam" id="PF25967">
    <property type="entry name" value="RND-MFP_C"/>
    <property type="match status" value="1"/>
</dbReference>
<dbReference type="Pfam" id="PF25917">
    <property type="entry name" value="BSH_RND"/>
    <property type="match status" value="1"/>
</dbReference>
<protein>
    <submittedName>
        <fullName evidence="8">Efflux RND transporter periplasmic adaptor subunit</fullName>
    </submittedName>
</protein>
<dbReference type="InterPro" id="IPR058627">
    <property type="entry name" value="MdtA-like_C"/>
</dbReference>
<evidence type="ECO:0000256" key="1">
    <source>
        <dbReference type="ARBA" id="ARBA00004196"/>
    </source>
</evidence>
<sequence>MKKKLIIAGVILALIALAYFKQAGNSASVSVNIEEAKIEDIKSSILASGTLIYKEQIELRSEVIGQVSEMLVEEGNSVTKDQVLMRLDPRTFNADVEQQRAYVRLQTIAIERQKQELKNISSKWSRNKNLYQREMIGQDAFELVDNQYALAKIDLRSRQESLTQAQASLDKALERLEKTVFRSPITGIATSVDIKLGETAISGTTNIAGSNLITVADPASILVEVLVDEADIANIKIDQNADVFAVAYPDQALKGKVQSIATSAKRSSYRQGLSFTVKILLDTASDIDIRPGMSCRAEIFTEIKGDTIAVPIEAVVFEDIEQEASNTETDQDNSSVSISVTSATEVTSHVFVIIDGKSAKREVELGISNDRLQEIISGLEVGDKVITGPARVLSKLEDGQSVDEIEDKVR</sequence>
<dbReference type="EMBL" id="SHBP01000002">
    <property type="protein sequence ID" value="RZO21049.1"/>
    <property type="molecule type" value="Genomic_DNA"/>
</dbReference>
<dbReference type="InterPro" id="IPR058625">
    <property type="entry name" value="MdtA-like_BSH"/>
</dbReference>
<keyword evidence="3" id="KW-0175">Coiled coil</keyword>
<dbReference type="InterPro" id="IPR006143">
    <property type="entry name" value="RND_pump_MFP"/>
</dbReference>
<dbReference type="PANTHER" id="PTHR32347:SF23">
    <property type="entry name" value="BLL5650 PROTEIN"/>
    <property type="match status" value="1"/>
</dbReference>
<feature type="domain" description="YknX-like beta-barrel" evidence="7">
    <location>
        <begin position="223"/>
        <end position="299"/>
    </location>
</feature>
<evidence type="ECO:0000313" key="8">
    <source>
        <dbReference type="EMBL" id="RZO21049.1"/>
    </source>
</evidence>
<dbReference type="GO" id="GO:0030313">
    <property type="term" value="C:cell envelope"/>
    <property type="evidence" value="ECO:0007669"/>
    <property type="project" value="UniProtKB-SubCell"/>
</dbReference>
<comment type="caution">
    <text evidence="8">The sequence shown here is derived from an EMBL/GenBank/DDBJ whole genome shotgun (WGS) entry which is preliminary data.</text>
</comment>
<dbReference type="GO" id="GO:0016020">
    <property type="term" value="C:membrane"/>
    <property type="evidence" value="ECO:0007669"/>
    <property type="project" value="InterPro"/>
</dbReference>
<dbReference type="Gene3D" id="2.40.30.170">
    <property type="match status" value="1"/>
</dbReference>
<evidence type="ECO:0000256" key="4">
    <source>
        <dbReference type="SAM" id="SignalP"/>
    </source>
</evidence>
<evidence type="ECO:0000259" key="6">
    <source>
        <dbReference type="Pfam" id="PF25967"/>
    </source>
</evidence>
<dbReference type="Gene3D" id="2.40.420.20">
    <property type="match status" value="1"/>
</dbReference>